<sequence>MRPSLPTALLLLALPLACTPALAQSEQRLICEQPPALNAGGTPRLDLSEVDAANRQALAAASRAPIGVGIGFNRGYYGGFDGYGDQRQSVAALVAANQRLATLVDQLSLQVDALQQQLAAPRSLVCRPMGAEQPTTTTPTPPANADGVLAQARAAVDQAGVFNYPGPGAPQVGALRLNETVTIHARRDGWVRITASDAAPGWVREALLAPIH</sequence>
<feature type="signal peptide" evidence="1">
    <location>
        <begin position="1"/>
        <end position="23"/>
    </location>
</feature>
<dbReference type="InterPro" id="IPR003646">
    <property type="entry name" value="SH3-like_bac-type"/>
</dbReference>
<evidence type="ECO:0000256" key="1">
    <source>
        <dbReference type="SAM" id="SignalP"/>
    </source>
</evidence>
<dbReference type="STRING" id="376489.A5892_10360"/>
<dbReference type="Proteomes" id="UP000077875">
    <property type="component" value="Chromosome"/>
</dbReference>
<dbReference type="Gene3D" id="2.30.30.40">
    <property type="entry name" value="SH3 Domains"/>
    <property type="match status" value="1"/>
</dbReference>
<evidence type="ECO:0000259" key="2">
    <source>
        <dbReference type="Pfam" id="PF08239"/>
    </source>
</evidence>
<organism evidence="3 4">
    <name type="scientific">Halotalea alkalilenta</name>
    <dbReference type="NCBI Taxonomy" id="376489"/>
    <lineage>
        <taxon>Bacteria</taxon>
        <taxon>Pseudomonadati</taxon>
        <taxon>Pseudomonadota</taxon>
        <taxon>Gammaproteobacteria</taxon>
        <taxon>Oceanospirillales</taxon>
        <taxon>Halomonadaceae</taxon>
        <taxon>Halotalea</taxon>
    </lineage>
</organism>
<gene>
    <name evidence="3" type="ORF">A5892_10360</name>
</gene>
<name>A0A172YF41_9GAMM</name>
<accession>A0A172YF41</accession>
<protein>
    <recommendedName>
        <fullName evidence="2">SH3b domain-containing protein</fullName>
    </recommendedName>
</protein>
<evidence type="ECO:0000313" key="4">
    <source>
        <dbReference type="Proteomes" id="UP000077875"/>
    </source>
</evidence>
<feature type="domain" description="SH3b" evidence="2">
    <location>
        <begin position="163"/>
        <end position="208"/>
    </location>
</feature>
<dbReference type="KEGG" id="haa:A5892_10360"/>
<dbReference type="AlphaFoldDB" id="A0A172YF41"/>
<dbReference type="RefSeq" id="WP_064122743.1">
    <property type="nucleotide sequence ID" value="NZ_CP015243.1"/>
</dbReference>
<feature type="chain" id="PRO_5008004658" description="SH3b domain-containing protein" evidence="1">
    <location>
        <begin position="24"/>
        <end position="212"/>
    </location>
</feature>
<reference evidence="3 4" key="1">
    <citation type="submission" date="2016-04" db="EMBL/GenBank/DDBJ databases">
        <title>Complete Genome Sequence of Halotalea alkalilenta IHB B 13600.</title>
        <authorList>
            <person name="Swarnkar M.K."/>
            <person name="Sharma A."/>
            <person name="Kaushal K."/>
            <person name="Soni R."/>
            <person name="Rana S."/>
            <person name="Singh A.K."/>
            <person name="Gulati A."/>
        </authorList>
    </citation>
    <scope>NUCLEOTIDE SEQUENCE [LARGE SCALE GENOMIC DNA]</scope>
    <source>
        <strain evidence="3 4">IHB B 13600</strain>
    </source>
</reference>
<keyword evidence="4" id="KW-1185">Reference proteome</keyword>
<keyword evidence="1" id="KW-0732">Signal</keyword>
<proteinExistence type="predicted"/>
<evidence type="ECO:0000313" key="3">
    <source>
        <dbReference type="EMBL" id="ANF57817.1"/>
    </source>
</evidence>
<dbReference type="EMBL" id="CP015243">
    <property type="protein sequence ID" value="ANF57817.1"/>
    <property type="molecule type" value="Genomic_DNA"/>
</dbReference>
<dbReference type="Pfam" id="PF08239">
    <property type="entry name" value="SH3_3"/>
    <property type="match status" value="1"/>
</dbReference>